<feature type="chain" id="PRO_5045444024" evidence="1">
    <location>
        <begin position="26"/>
        <end position="312"/>
    </location>
</feature>
<reference evidence="3 4" key="1">
    <citation type="submission" date="2021-06" db="EMBL/GenBank/DDBJ databases">
        <title>Faecalicatena sp. nov. isolated from porcine feces.</title>
        <authorList>
            <person name="Oh B.S."/>
            <person name="Lee J.H."/>
        </authorList>
    </citation>
    <scope>NUCLEOTIDE SEQUENCE [LARGE SCALE GENOMIC DNA]</scope>
    <source>
        <strain evidence="3 4">AGMB00832</strain>
    </source>
</reference>
<feature type="domain" description="GerMN" evidence="2">
    <location>
        <begin position="63"/>
        <end position="148"/>
    </location>
</feature>
<dbReference type="SMART" id="SM00909">
    <property type="entry name" value="Germane"/>
    <property type="match status" value="2"/>
</dbReference>
<sequence>MRKSKRVISMVICLSVFALLLSACAKRTDVKRGDSYIYCLNSDRTGLVKISYEFEEKDPLKQALAIIKELKKPAEDIEYTPPIPKDVKVQASRLEGAVLYLDFNEAYSEIPPLEEKLVRAAIVQSVVKVEGISALWLTVDGEDLHDENGKLVGFLNEDDFVQNTDSALSSYQTGTLMLYFANETGDKLVGQEMNVRYSSNMSKEKLIVEKLMRGPRKDTAKATQNPKVSILGVTIKDGICYVNFDSEFLTGGVDVRPEITIYSLVNSLIEGTTASKVQISINGETNVTYMETVDLTKPLQRDMEWVENAEEE</sequence>
<evidence type="ECO:0000313" key="3">
    <source>
        <dbReference type="EMBL" id="MBU3875368.1"/>
    </source>
</evidence>
<dbReference type="Pfam" id="PF10646">
    <property type="entry name" value="Germane"/>
    <property type="match status" value="2"/>
</dbReference>
<keyword evidence="4" id="KW-1185">Reference proteome</keyword>
<dbReference type="InterPro" id="IPR019606">
    <property type="entry name" value="GerMN"/>
</dbReference>
<evidence type="ECO:0000256" key="1">
    <source>
        <dbReference type="SAM" id="SignalP"/>
    </source>
</evidence>
<dbReference type="RefSeq" id="WP_216240321.1">
    <property type="nucleotide sequence ID" value="NZ_JABACJ020000004.1"/>
</dbReference>
<feature type="domain" description="GerMN" evidence="2">
    <location>
        <begin position="204"/>
        <end position="290"/>
    </location>
</feature>
<organism evidence="3 4">
    <name type="scientific">Faecalicatena faecalis</name>
    <dbReference type="NCBI Taxonomy" id="2726362"/>
    <lineage>
        <taxon>Bacteria</taxon>
        <taxon>Bacillati</taxon>
        <taxon>Bacillota</taxon>
        <taxon>Clostridia</taxon>
        <taxon>Lachnospirales</taxon>
        <taxon>Lachnospiraceae</taxon>
        <taxon>Faecalicatena</taxon>
    </lineage>
</organism>
<accession>A0ABS6D189</accession>
<keyword evidence="1" id="KW-0732">Signal</keyword>
<proteinExistence type="predicted"/>
<evidence type="ECO:0000313" key="4">
    <source>
        <dbReference type="Proteomes" id="UP000723714"/>
    </source>
</evidence>
<dbReference type="PROSITE" id="PS51257">
    <property type="entry name" value="PROKAR_LIPOPROTEIN"/>
    <property type="match status" value="1"/>
</dbReference>
<comment type="caution">
    <text evidence="3">The sequence shown here is derived from an EMBL/GenBank/DDBJ whole genome shotgun (WGS) entry which is preliminary data.</text>
</comment>
<feature type="signal peptide" evidence="1">
    <location>
        <begin position="1"/>
        <end position="25"/>
    </location>
</feature>
<name>A0ABS6D189_9FIRM</name>
<dbReference type="Proteomes" id="UP000723714">
    <property type="component" value="Unassembled WGS sequence"/>
</dbReference>
<protein>
    <submittedName>
        <fullName evidence="3">GerMN domain-containing protein</fullName>
    </submittedName>
</protein>
<dbReference type="EMBL" id="JABACJ020000004">
    <property type="protein sequence ID" value="MBU3875368.1"/>
    <property type="molecule type" value="Genomic_DNA"/>
</dbReference>
<gene>
    <name evidence="3" type="ORF">HGO97_006025</name>
</gene>
<evidence type="ECO:0000259" key="2">
    <source>
        <dbReference type="SMART" id="SM00909"/>
    </source>
</evidence>